<proteinExistence type="predicted"/>
<accession>A0A429YT84</accession>
<comment type="caution">
    <text evidence="2">The sequence shown here is derived from an EMBL/GenBank/DDBJ whole genome shotgun (WGS) entry which is preliminary data.</text>
</comment>
<reference evidence="2 3" key="1">
    <citation type="submission" date="2018-12" db="EMBL/GenBank/DDBJ databases">
        <title>Mesorhizobium carbonis sp. nov., isolated from coal mine water.</title>
        <authorList>
            <person name="Xin W."/>
            <person name="Xu Z."/>
            <person name="Xiang F."/>
            <person name="Zhang J."/>
            <person name="Xi L."/>
            <person name="Liu J."/>
        </authorList>
    </citation>
    <scope>NUCLEOTIDE SEQUENCE [LARGE SCALE GENOMIC DNA]</scope>
    <source>
        <strain evidence="2 3">B2.3</strain>
    </source>
</reference>
<sequence>MRLHPHFRLKCICEFFGSLVWRRVFQGISVQNKTEATTMTQNQAIHAQPATLAALSVPALRRRAAEHPMGLFSVVATVAILSIATPWQAAGPSPAAAPVAPRGAAGDDERKPVRSEIDLACDGQVWGRETPVCLLAIAREGGKEFPARIRTISGA</sequence>
<dbReference type="OrthoDB" id="8097835at2"/>
<evidence type="ECO:0000313" key="3">
    <source>
        <dbReference type="Proteomes" id="UP000278398"/>
    </source>
</evidence>
<feature type="compositionally biased region" description="Low complexity" evidence="1">
    <location>
        <begin position="89"/>
        <end position="104"/>
    </location>
</feature>
<keyword evidence="3" id="KW-1185">Reference proteome</keyword>
<dbReference type="EMBL" id="RWKW01000083">
    <property type="protein sequence ID" value="RST84677.1"/>
    <property type="molecule type" value="Genomic_DNA"/>
</dbReference>
<feature type="region of interest" description="Disordered" evidence="1">
    <location>
        <begin position="89"/>
        <end position="111"/>
    </location>
</feature>
<name>A0A429YT84_9HYPH</name>
<organism evidence="2 3">
    <name type="scientific">Aquibium carbonis</name>
    <dbReference type="NCBI Taxonomy" id="2495581"/>
    <lineage>
        <taxon>Bacteria</taxon>
        <taxon>Pseudomonadati</taxon>
        <taxon>Pseudomonadota</taxon>
        <taxon>Alphaproteobacteria</taxon>
        <taxon>Hyphomicrobiales</taxon>
        <taxon>Phyllobacteriaceae</taxon>
        <taxon>Aquibium</taxon>
    </lineage>
</organism>
<evidence type="ECO:0000313" key="2">
    <source>
        <dbReference type="EMBL" id="RST84677.1"/>
    </source>
</evidence>
<dbReference type="Proteomes" id="UP000278398">
    <property type="component" value="Unassembled WGS sequence"/>
</dbReference>
<evidence type="ECO:0000256" key="1">
    <source>
        <dbReference type="SAM" id="MobiDB-lite"/>
    </source>
</evidence>
<protein>
    <submittedName>
        <fullName evidence="2">Uncharacterized protein</fullName>
    </submittedName>
</protein>
<dbReference type="AlphaFoldDB" id="A0A429YT84"/>
<gene>
    <name evidence="2" type="ORF">EJC49_19595</name>
</gene>
<dbReference type="RefSeq" id="WP_126701627.1">
    <property type="nucleotide sequence ID" value="NZ_RWKW01000083.1"/>
</dbReference>